<comment type="caution">
    <text evidence="4">The sequence shown here is derived from an EMBL/GenBank/DDBJ whole genome shotgun (WGS) entry which is preliminary data.</text>
</comment>
<keyword evidence="2" id="KW-0939">Gibberellin signaling pathway</keyword>
<evidence type="ECO:0000313" key="5">
    <source>
        <dbReference type="Proteomes" id="UP001165190"/>
    </source>
</evidence>
<dbReference type="OrthoDB" id="625265at2759"/>
<evidence type="ECO:0000256" key="1">
    <source>
        <dbReference type="ARBA" id="ARBA00010582"/>
    </source>
</evidence>
<name>A0A9W7I9R9_HIBTR</name>
<keyword evidence="5" id="KW-1185">Reference proteome</keyword>
<sequence>MATNKTALLLAVLCLFLVSEIGMLMVEAQVQRPGPPKAQCGSATDCGPKCASRCSKSWKPEMCLQTCTACCNTCEGCVPAGPTASKEVCPCYAKYKKGRCP</sequence>
<keyword evidence="3" id="KW-0732">Signal</keyword>
<comment type="similarity">
    <text evidence="1">Belongs to the GASA family.</text>
</comment>
<evidence type="ECO:0000256" key="3">
    <source>
        <dbReference type="SAM" id="SignalP"/>
    </source>
</evidence>
<feature type="chain" id="PRO_5040815201" evidence="3">
    <location>
        <begin position="29"/>
        <end position="101"/>
    </location>
</feature>
<reference evidence="4" key="1">
    <citation type="submission" date="2023-05" db="EMBL/GenBank/DDBJ databases">
        <title>Genome and transcriptome analyses reveal genes involved in the formation of fine ridges on petal epidermal cells in Hibiscus trionum.</title>
        <authorList>
            <person name="Koshimizu S."/>
            <person name="Masuda S."/>
            <person name="Ishii T."/>
            <person name="Shirasu K."/>
            <person name="Hoshino A."/>
            <person name="Arita M."/>
        </authorList>
    </citation>
    <scope>NUCLEOTIDE SEQUENCE</scope>
    <source>
        <strain evidence="4">Hamamatsu line</strain>
    </source>
</reference>
<evidence type="ECO:0000313" key="4">
    <source>
        <dbReference type="EMBL" id="GMI90533.1"/>
    </source>
</evidence>
<dbReference type="Pfam" id="PF02704">
    <property type="entry name" value="GASA"/>
    <property type="match status" value="1"/>
</dbReference>
<dbReference type="GO" id="GO:0009740">
    <property type="term" value="P:gibberellic acid mediated signaling pathway"/>
    <property type="evidence" value="ECO:0007669"/>
    <property type="project" value="UniProtKB-KW"/>
</dbReference>
<gene>
    <name evidence="4" type="ORF">HRI_002722600</name>
</gene>
<dbReference type="Proteomes" id="UP001165190">
    <property type="component" value="Unassembled WGS sequence"/>
</dbReference>
<evidence type="ECO:0000256" key="2">
    <source>
        <dbReference type="ARBA" id="ARBA00022941"/>
    </source>
</evidence>
<dbReference type="InterPro" id="IPR003854">
    <property type="entry name" value="GASA"/>
</dbReference>
<dbReference type="PANTHER" id="PTHR23201:SF12">
    <property type="entry name" value="OS05G0432200 PROTEIN"/>
    <property type="match status" value="1"/>
</dbReference>
<dbReference type="EMBL" id="BSYR01000024">
    <property type="protein sequence ID" value="GMI90533.1"/>
    <property type="molecule type" value="Genomic_DNA"/>
</dbReference>
<protein>
    <submittedName>
        <fullName evidence="4">Uncharacterized protein</fullName>
    </submittedName>
</protein>
<feature type="signal peptide" evidence="3">
    <location>
        <begin position="1"/>
        <end position="28"/>
    </location>
</feature>
<proteinExistence type="inferred from homology"/>
<organism evidence="4 5">
    <name type="scientific">Hibiscus trionum</name>
    <name type="common">Flower of an hour</name>
    <dbReference type="NCBI Taxonomy" id="183268"/>
    <lineage>
        <taxon>Eukaryota</taxon>
        <taxon>Viridiplantae</taxon>
        <taxon>Streptophyta</taxon>
        <taxon>Embryophyta</taxon>
        <taxon>Tracheophyta</taxon>
        <taxon>Spermatophyta</taxon>
        <taxon>Magnoliopsida</taxon>
        <taxon>eudicotyledons</taxon>
        <taxon>Gunneridae</taxon>
        <taxon>Pentapetalae</taxon>
        <taxon>rosids</taxon>
        <taxon>malvids</taxon>
        <taxon>Malvales</taxon>
        <taxon>Malvaceae</taxon>
        <taxon>Malvoideae</taxon>
        <taxon>Hibiscus</taxon>
    </lineage>
</organism>
<dbReference type="AlphaFoldDB" id="A0A9W7I9R9"/>
<accession>A0A9W7I9R9</accession>
<dbReference type="PANTHER" id="PTHR23201">
    <property type="entry name" value="EXTENSIN, PROLINE-RICH PROTEIN"/>
    <property type="match status" value="1"/>
</dbReference>